<proteinExistence type="predicted"/>
<dbReference type="EMBL" id="CP136427">
    <property type="protein sequence ID" value="WOC53114.1"/>
    <property type="molecule type" value="Genomic_DNA"/>
</dbReference>
<name>A0AAU0F631_9FLAO</name>
<dbReference type="Proteomes" id="UP001432059">
    <property type="component" value="Plasmid pQD2021"/>
</dbReference>
<dbReference type="AlphaFoldDB" id="A0AAU0F631"/>
<geneLocation type="plasmid" evidence="1 2">
    <name>pQD2021</name>
</geneLocation>
<protein>
    <submittedName>
        <fullName evidence="1">Uncharacterized protein</fullName>
    </submittedName>
</protein>
<gene>
    <name evidence="1" type="ORF">BPO_p0031</name>
</gene>
<keyword evidence="2" id="KW-1185">Reference proteome</keyword>
<accession>A0AAU0F631</accession>
<dbReference type="KEGG" id="bpor:BPO_p0031"/>
<keyword evidence="1" id="KW-0614">Plasmid</keyword>
<evidence type="ECO:0000313" key="1">
    <source>
        <dbReference type="EMBL" id="WOC53114.1"/>
    </source>
</evidence>
<sequence length="238" mass="28699">MENKNIEEIRVNGEGMDSPIGRIGLNLGYLFLKYMGGNYSMGKEVNILGIQFSFEIESTNDNIEILFNHNNTYNLYYIHCTISKHYFNQLEDFEKIVFICQCVYMSLLEWAKKFNLPLNPIHDANKRIIEEEYFVEKKQKYKSKNKKYTCGIEYRNEYAFQTYRLIVEDSARKEKSYYFVCQKDYFRDDELMKTDILKWLDTPRDLKVTGWVSEKEFEMKWGDEKYIFDIDTKKIIKR</sequence>
<reference evidence="1" key="1">
    <citation type="submission" date="2023-10" db="EMBL/GenBank/DDBJ databases">
        <title>Characterization and whole genome sequencing of a novel strain of Bergeyella porcorum QD2021 isolated from pig.</title>
        <authorList>
            <person name="Liu G."/>
            <person name="Chen C."/>
            <person name="Han X."/>
        </authorList>
    </citation>
    <scope>NUCLEOTIDE SEQUENCE</scope>
    <source>
        <strain evidence="1">QD2021</strain>
        <plasmid evidence="1">pQD2021</plasmid>
    </source>
</reference>
<dbReference type="RefSeq" id="WP_327985429.1">
    <property type="nucleotide sequence ID" value="NZ_CP136427.1"/>
</dbReference>
<evidence type="ECO:0000313" key="2">
    <source>
        <dbReference type="Proteomes" id="UP001432059"/>
    </source>
</evidence>
<organism evidence="1 2">
    <name type="scientific">Bergeyella porcorum</name>
    <dbReference type="NCBI Taxonomy" id="1735111"/>
    <lineage>
        <taxon>Bacteria</taxon>
        <taxon>Pseudomonadati</taxon>
        <taxon>Bacteroidota</taxon>
        <taxon>Flavobacteriia</taxon>
        <taxon>Flavobacteriales</taxon>
        <taxon>Weeksellaceae</taxon>
        <taxon>Bergeyella</taxon>
    </lineage>
</organism>